<dbReference type="RefSeq" id="WP_088731548.1">
    <property type="nucleotide sequence ID" value="NZ_CP022118.1"/>
</dbReference>
<feature type="domain" description="NodB homology" evidence="2">
    <location>
        <begin position="61"/>
        <end position="273"/>
    </location>
</feature>
<evidence type="ECO:0000259" key="2">
    <source>
        <dbReference type="PROSITE" id="PS51677"/>
    </source>
</evidence>
<organism evidence="3 4">
    <name type="scientific">Salmonella enterica subsp. enterica serovar Macclesfield str. S-1643</name>
    <dbReference type="NCBI Taxonomy" id="1242107"/>
    <lineage>
        <taxon>Bacteria</taxon>
        <taxon>Pseudomonadati</taxon>
        <taxon>Pseudomonadota</taxon>
        <taxon>Gammaproteobacteria</taxon>
        <taxon>Enterobacterales</taxon>
        <taxon>Enterobacteriaceae</taxon>
        <taxon>Salmonella</taxon>
    </lineage>
</organism>
<dbReference type="EMBL" id="CP022118">
    <property type="protein sequence ID" value="ASG19189.1"/>
    <property type="molecule type" value="Genomic_DNA"/>
</dbReference>
<dbReference type="Proteomes" id="UP000197157">
    <property type="component" value="Plasmid unnamed1"/>
</dbReference>
<sequence>MLRAKHLPVLMYHHVSRCPGLVTLSPETFREQMKWLAENNWKTVTSDDMEFFYQGGKLPRKSVMLTFDDGYLDNWLCVYPVLKEFNLRAHIFLVTGLIGEGPIRFSQKGEYSHRECEQRIAQGYADDVMLRWSEVREMLRSGLVEFHVHTHSHTRWDKMFSSRQEQCRHLRQDILEGKICLAEKTGKYSKHLCWPEGYYNADYIRIAEELGFSYLYTTERRMNCPANGTLRLGRISTKEREHSAWLKRRLFYYTTPFFSSLLAFHKGPRLPDN</sequence>
<protein>
    <submittedName>
        <fullName evidence="3">Carbohydrate transporter</fullName>
    </submittedName>
</protein>
<dbReference type="Pfam" id="PF01522">
    <property type="entry name" value="Polysacc_deac_1"/>
    <property type="match status" value="1"/>
</dbReference>
<accession>A0A241PXP1</accession>
<evidence type="ECO:0000256" key="1">
    <source>
        <dbReference type="ARBA" id="ARBA00022729"/>
    </source>
</evidence>
<dbReference type="PANTHER" id="PTHR34216">
    <property type="match status" value="1"/>
</dbReference>
<gene>
    <name evidence="3" type="ORF">LFZ25_25640</name>
</gene>
<dbReference type="PANTHER" id="PTHR34216:SF13">
    <property type="entry name" value="XYLANASE_CHITIN DEACETYLASE"/>
    <property type="match status" value="1"/>
</dbReference>
<evidence type="ECO:0000313" key="4">
    <source>
        <dbReference type="Proteomes" id="UP000197157"/>
    </source>
</evidence>
<keyword evidence="3" id="KW-0614">Plasmid</keyword>
<dbReference type="PROSITE" id="PS51677">
    <property type="entry name" value="NODB"/>
    <property type="match status" value="1"/>
</dbReference>
<name>A0A241PXP1_SALET</name>
<keyword evidence="1" id="KW-0732">Signal</keyword>
<proteinExistence type="predicted"/>
<dbReference type="SUPFAM" id="SSF88713">
    <property type="entry name" value="Glycoside hydrolase/deacetylase"/>
    <property type="match status" value="1"/>
</dbReference>
<evidence type="ECO:0000313" key="3">
    <source>
        <dbReference type="EMBL" id="ASG19189.1"/>
    </source>
</evidence>
<geneLocation type="plasmid" evidence="3">
    <name>unnamed1</name>
</geneLocation>
<dbReference type="InterPro" id="IPR051398">
    <property type="entry name" value="Polysacch_Deacetylase"/>
</dbReference>
<dbReference type="GO" id="GO:0005975">
    <property type="term" value="P:carbohydrate metabolic process"/>
    <property type="evidence" value="ECO:0007669"/>
    <property type="project" value="InterPro"/>
</dbReference>
<dbReference type="GO" id="GO:0016810">
    <property type="term" value="F:hydrolase activity, acting on carbon-nitrogen (but not peptide) bonds"/>
    <property type="evidence" value="ECO:0007669"/>
    <property type="project" value="InterPro"/>
</dbReference>
<dbReference type="InterPro" id="IPR011330">
    <property type="entry name" value="Glyco_hydro/deAcase_b/a-brl"/>
</dbReference>
<reference evidence="3 4" key="1">
    <citation type="submission" date="2017-06" db="EMBL/GenBank/DDBJ databases">
        <title>Salmonella reference genomes for public health.</title>
        <authorList>
            <person name="Robertson J."/>
            <person name="Yoshida C."/>
            <person name="Gurnik S."/>
            <person name="Nash J."/>
        </authorList>
    </citation>
    <scope>NUCLEOTIDE SEQUENCE [LARGE SCALE GENOMIC DNA]</scope>
    <source>
        <strain evidence="3 4">S-1643</strain>
        <plasmid evidence="4">Plasmid unnamed1</plasmid>
    </source>
</reference>
<dbReference type="InterPro" id="IPR002509">
    <property type="entry name" value="NODB_dom"/>
</dbReference>
<dbReference type="CDD" id="cd10969">
    <property type="entry name" value="CE4_Ecf1_like_5s"/>
    <property type="match status" value="1"/>
</dbReference>
<dbReference type="AlphaFoldDB" id="A0A241PXP1"/>
<dbReference type="Gene3D" id="3.20.20.370">
    <property type="entry name" value="Glycoside hydrolase/deacetylase"/>
    <property type="match status" value="1"/>
</dbReference>